<dbReference type="InterPro" id="IPR050430">
    <property type="entry name" value="Peptidase_S1"/>
</dbReference>
<dbReference type="PROSITE" id="PS50240">
    <property type="entry name" value="TRYPSIN_DOM"/>
    <property type="match status" value="1"/>
</dbReference>
<keyword evidence="4" id="KW-0812">Transmembrane</keyword>
<keyword evidence="4" id="KW-0472">Membrane</keyword>
<dbReference type="SMART" id="SM00020">
    <property type="entry name" value="Tryp_SPc"/>
    <property type="match status" value="1"/>
</dbReference>
<dbReference type="EMBL" id="LHPI01000009">
    <property type="protein sequence ID" value="KOO07391.1"/>
    <property type="molecule type" value="Genomic_DNA"/>
</dbReference>
<evidence type="ECO:0000256" key="4">
    <source>
        <dbReference type="SAM" id="Phobius"/>
    </source>
</evidence>
<keyword evidence="3 7" id="KW-0645">Protease</keyword>
<dbReference type="PANTHER" id="PTHR24276">
    <property type="entry name" value="POLYSERASE-RELATED"/>
    <property type="match status" value="1"/>
</dbReference>
<name>A0A0M0HZ74_9VIBR</name>
<keyword evidence="8" id="KW-1185">Reference proteome</keyword>
<feature type="signal peptide" evidence="5">
    <location>
        <begin position="1"/>
        <end position="19"/>
    </location>
</feature>
<keyword evidence="5" id="KW-0732">Signal</keyword>
<comment type="similarity">
    <text evidence="1">Belongs to the peptidase S1 family.</text>
</comment>
<reference evidence="8" key="1">
    <citation type="submission" date="2015-08" db="EMBL/GenBank/DDBJ databases">
        <title>Vibrio galatheae sp. nov., a novel member of the Vibrionaceae family isolated from the Solomon Islands.</title>
        <authorList>
            <person name="Giubergia S."/>
            <person name="Machado H."/>
            <person name="Mateiu R.V."/>
            <person name="Gram L."/>
        </authorList>
    </citation>
    <scope>NUCLEOTIDE SEQUENCE [LARGE SCALE GENOMIC DNA]</scope>
    <source>
        <strain evidence="8">DSM 19134</strain>
    </source>
</reference>
<evidence type="ECO:0000256" key="2">
    <source>
        <dbReference type="ARBA" id="ARBA00023157"/>
    </source>
</evidence>
<dbReference type="Proteomes" id="UP000037530">
    <property type="component" value="Unassembled WGS sequence"/>
</dbReference>
<protein>
    <submittedName>
        <fullName evidence="7">Serine protease</fullName>
    </submittedName>
</protein>
<dbReference type="GO" id="GO:0006508">
    <property type="term" value="P:proteolysis"/>
    <property type="evidence" value="ECO:0007669"/>
    <property type="project" value="UniProtKB-KW"/>
</dbReference>
<keyword evidence="2" id="KW-1015">Disulfide bond</keyword>
<dbReference type="GO" id="GO:0004252">
    <property type="term" value="F:serine-type endopeptidase activity"/>
    <property type="evidence" value="ECO:0007669"/>
    <property type="project" value="InterPro"/>
</dbReference>
<feature type="transmembrane region" description="Helical" evidence="4">
    <location>
        <begin position="313"/>
        <end position="337"/>
    </location>
</feature>
<evidence type="ECO:0000256" key="1">
    <source>
        <dbReference type="ARBA" id="ARBA00007664"/>
    </source>
</evidence>
<dbReference type="SUPFAM" id="SSF50494">
    <property type="entry name" value="Trypsin-like serine proteases"/>
    <property type="match status" value="1"/>
</dbReference>
<dbReference type="InterPro" id="IPR009003">
    <property type="entry name" value="Peptidase_S1_PA"/>
</dbReference>
<dbReference type="PROSITE" id="PS00135">
    <property type="entry name" value="TRYPSIN_SER"/>
    <property type="match status" value="1"/>
</dbReference>
<dbReference type="PRINTS" id="PR00722">
    <property type="entry name" value="CHYMOTRYPSIN"/>
</dbReference>
<dbReference type="CDD" id="cd00190">
    <property type="entry name" value="Tryp_SPc"/>
    <property type="match status" value="1"/>
</dbReference>
<dbReference type="RefSeq" id="WP_053409125.1">
    <property type="nucleotide sequence ID" value="NZ_DAIPHI010000099.1"/>
</dbReference>
<organism evidence="7 8">
    <name type="scientific">Vibrio hepatarius</name>
    <dbReference type="NCBI Taxonomy" id="171383"/>
    <lineage>
        <taxon>Bacteria</taxon>
        <taxon>Pseudomonadati</taxon>
        <taxon>Pseudomonadota</taxon>
        <taxon>Gammaproteobacteria</taxon>
        <taxon>Vibrionales</taxon>
        <taxon>Vibrionaceae</taxon>
        <taxon>Vibrio</taxon>
        <taxon>Vibrio oreintalis group</taxon>
    </lineage>
</organism>
<dbReference type="PROSITE" id="PS00134">
    <property type="entry name" value="TRYPSIN_HIS"/>
    <property type="match status" value="1"/>
</dbReference>
<feature type="chain" id="PRO_5005600403" evidence="5">
    <location>
        <begin position="20"/>
        <end position="341"/>
    </location>
</feature>
<keyword evidence="4" id="KW-1133">Transmembrane helix</keyword>
<dbReference type="STRING" id="171383.AKJ31_10875"/>
<dbReference type="PANTHER" id="PTHR24276:SF98">
    <property type="entry name" value="FI18310P1-RELATED"/>
    <property type="match status" value="1"/>
</dbReference>
<dbReference type="InterPro" id="IPR001254">
    <property type="entry name" value="Trypsin_dom"/>
</dbReference>
<dbReference type="InterPro" id="IPR018114">
    <property type="entry name" value="TRYPSIN_HIS"/>
</dbReference>
<evidence type="ECO:0000313" key="7">
    <source>
        <dbReference type="EMBL" id="KOO07391.1"/>
    </source>
</evidence>
<sequence>MLWRLSFFLALLSCASVSAVEVKPYIVNGNTATVSDYPSFASLFYRNNKVYSTRSFCGATMINSQYVLTAAHCVYGDDDMMLYTVVAPQLQDESQFLSNEQARAAEFYYPDTFINSSVELWPDDIAIIKLESALSTGNLRSLLNSSLNNSYPPNSEFRAVGHGYIEDDVRGGTELLETEMDYVPIAQCRFEIGTKITSKQLCFGGETINGLQNSTCTGDSGGPIYYFDGMQYVQVGITSFGPASCGDPNYSVSSIYTDVYDYQAWITKVLNGEVEPKAYVEVRNGVRVLINNDPGGADPDTVSTIFSRSGGGALSFISAISLFVILMLRNALLIVIYRTKL</sequence>
<dbReference type="Gene3D" id="2.40.10.10">
    <property type="entry name" value="Trypsin-like serine proteases"/>
    <property type="match status" value="1"/>
</dbReference>
<evidence type="ECO:0000256" key="3">
    <source>
        <dbReference type="RuleBase" id="RU363034"/>
    </source>
</evidence>
<dbReference type="InterPro" id="IPR001314">
    <property type="entry name" value="Peptidase_S1A"/>
</dbReference>
<evidence type="ECO:0000313" key="8">
    <source>
        <dbReference type="Proteomes" id="UP000037530"/>
    </source>
</evidence>
<dbReference type="Pfam" id="PF00089">
    <property type="entry name" value="Trypsin"/>
    <property type="match status" value="1"/>
</dbReference>
<dbReference type="AlphaFoldDB" id="A0A0M0HZ74"/>
<proteinExistence type="inferred from homology"/>
<keyword evidence="3" id="KW-0720">Serine protease</keyword>
<dbReference type="InterPro" id="IPR043504">
    <property type="entry name" value="Peptidase_S1_PA_chymotrypsin"/>
</dbReference>
<feature type="domain" description="Peptidase S1" evidence="6">
    <location>
        <begin position="26"/>
        <end position="271"/>
    </location>
</feature>
<keyword evidence="3" id="KW-0378">Hydrolase</keyword>
<dbReference type="InterPro" id="IPR033116">
    <property type="entry name" value="TRYPSIN_SER"/>
</dbReference>
<gene>
    <name evidence="7" type="ORF">AKJ31_10875</name>
</gene>
<evidence type="ECO:0000256" key="5">
    <source>
        <dbReference type="SAM" id="SignalP"/>
    </source>
</evidence>
<comment type="caution">
    <text evidence="7">The sequence shown here is derived from an EMBL/GenBank/DDBJ whole genome shotgun (WGS) entry which is preliminary data.</text>
</comment>
<dbReference type="OrthoDB" id="9813836at2"/>
<evidence type="ECO:0000259" key="6">
    <source>
        <dbReference type="PROSITE" id="PS50240"/>
    </source>
</evidence>
<dbReference type="PATRIC" id="fig|171383.3.peg.2217"/>
<accession>A0A0M0HZ74</accession>